<feature type="chain" id="PRO_5008572364" evidence="1">
    <location>
        <begin position="20"/>
        <end position="109"/>
    </location>
</feature>
<dbReference type="KEGG" id="slim:SCL_1404"/>
<dbReference type="AlphaFoldDB" id="A0A1B4XFZ8"/>
<accession>A0A1B4XFZ8</accession>
<evidence type="ECO:0000313" key="3">
    <source>
        <dbReference type="Proteomes" id="UP000243180"/>
    </source>
</evidence>
<evidence type="ECO:0000256" key="1">
    <source>
        <dbReference type="SAM" id="SignalP"/>
    </source>
</evidence>
<evidence type="ECO:0000313" key="2">
    <source>
        <dbReference type="EMBL" id="BAV33715.1"/>
    </source>
</evidence>
<name>A0A1B4XFZ8_9GAMM</name>
<dbReference type="EMBL" id="AP014879">
    <property type="protein sequence ID" value="BAV33715.1"/>
    <property type="molecule type" value="Genomic_DNA"/>
</dbReference>
<keyword evidence="3" id="KW-1185">Reference proteome</keyword>
<dbReference type="InParanoid" id="A0A1B4XFZ8"/>
<proteinExistence type="predicted"/>
<dbReference type="RefSeq" id="WP_096360539.1">
    <property type="nucleotide sequence ID" value="NZ_AP014879.1"/>
</dbReference>
<keyword evidence="1" id="KW-0732">Signal</keyword>
<protein>
    <submittedName>
        <fullName evidence="2">Uncharacterized protein</fullName>
    </submittedName>
</protein>
<sequence>MRLLLLALSVMLAATGVRAAESARHHTVKCTPTINVWVEVDGGSLPTRETTNIENKKRVQFSLIDSAAYRGDAVLCNYATRRRDVVTSYSIRCPQPRKERGYRHSYSCN</sequence>
<reference evidence="2 3" key="1">
    <citation type="submission" date="2015-05" db="EMBL/GenBank/DDBJ databases">
        <title>Complete genome sequence of a sulfur-oxidizing gammaproteobacterium strain HA5.</title>
        <authorList>
            <person name="Miura A."/>
            <person name="Kojima H."/>
            <person name="Fukui M."/>
        </authorList>
    </citation>
    <scope>NUCLEOTIDE SEQUENCE [LARGE SCALE GENOMIC DNA]</scope>
    <source>
        <strain evidence="2 3">HA5</strain>
    </source>
</reference>
<dbReference type="Proteomes" id="UP000243180">
    <property type="component" value="Chromosome"/>
</dbReference>
<gene>
    <name evidence="2" type="ORF">SCL_1404</name>
</gene>
<organism evidence="2 3">
    <name type="scientific">Sulfuricaulis limicola</name>
    <dbReference type="NCBI Taxonomy" id="1620215"/>
    <lineage>
        <taxon>Bacteria</taxon>
        <taxon>Pseudomonadati</taxon>
        <taxon>Pseudomonadota</taxon>
        <taxon>Gammaproteobacteria</taxon>
        <taxon>Acidiferrobacterales</taxon>
        <taxon>Acidiferrobacteraceae</taxon>
        <taxon>Sulfuricaulis</taxon>
    </lineage>
</organism>
<feature type="signal peptide" evidence="1">
    <location>
        <begin position="1"/>
        <end position="19"/>
    </location>
</feature>